<keyword evidence="3" id="KW-1185">Reference proteome</keyword>
<feature type="region of interest" description="Disordered" evidence="1">
    <location>
        <begin position="1"/>
        <end position="38"/>
    </location>
</feature>
<evidence type="ECO:0000256" key="1">
    <source>
        <dbReference type="SAM" id="MobiDB-lite"/>
    </source>
</evidence>
<reference evidence="2 3" key="1">
    <citation type="journal article" date="2016" name="Gut Pathog.">
        <title>Whole genome sequencing of "Faecalibaculum rodentium" ALO17, isolated from C57BL/6J laboratory mouse feces.</title>
        <authorList>
            <person name="Lim S."/>
            <person name="Chang D.H."/>
            <person name="Ahn S."/>
            <person name="Kim B.C."/>
        </authorList>
    </citation>
    <scope>NUCLEOTIDE SEQUENCE [LARGE SCALE GENOMIC DNA]</scope>
    <source>
        <strain evidence="2 3">Alo17</strain>
    </source>
</reference>
<dbReference type="AlphaFoldDB" id="A0A140DSU9"/>
<name>A0A140DSU9_9FIRM</name>
<accession>A0A140DSU9</accession>
<proteinExistence type="predicted"/>
<dbReference type="KEGG" id="fro:AALO17_05920"/>
<evidence type="ECO:0000313" key="2">
    <source>
        <dbReference type="EMBL" id="AMK53726.1"/>
    </source>
</evidence>
<feature type="compositionally biased region" description="Basic and acidic residues" evidence="1">
    <location>
        <begin position="26"/>
        <end position="38"/>
    </location>
</feature>
<dbReference type="EMBL" id="CP011391">
    <property type="protein sequence ID" value="AMK53726.1"/>
    <property type="molecule type" value="Genomic_DNA"/>
</dbReference>
<gene>
    <name evidence="2" type="ORF">AALO17_05920</name>
</gene>
<organism evidence="2 3">
    <name type="scientific">Faecalibaculum rodentium</name>
    <dbReference type="NCBI Taxonomy" id="1702221"/>
    <lineage>
        <taxon>Bacteria</taxon>
        <taxon>Bacillati</taxon>
        <taxon>Bacillota</taxon>
        <taxon>Erysipelotrichia</taxon>
        <taxon>Erysipelotrichales</taxon>
        <taxon>Erysipelotrichaceae</taxon>
        <taxon>Faecalibaculum</taxon>
    </lineage>
</organism>
<protein>
    <submittedName>
        <fullName evidence="2">Uncharacterized protein</fullName>
    </submittedName>
</protein>
<dbReference type="Proteomes" id="UP000069771">
    <property type="component" value="Chromosome"/>
</dbReference>
<evidence type="ECO:0000313" key="3">
    <source>
        <dbReference type="Proteomes" id="UP000069771"/>
    </source>
</evidence>
<sequence length="38" mass="3996">MGLPAGAAGIGLGKTGRTAGITERNGNPDRENRHEQRH</sequence>